<dbReference type="AlphaFoldDB" id="A0A5N6TMV1"/>
<dbReference type="OrthoDB" id="4183264at2759"/>
<dbReference type="Proteomes" id="UP000325780">
    <property type="component" value="Unassembled WGS sequence"/>
</dbReference>
<sequence>MEIFNLFSARSSDAEDEESIEVSATAPIPIPCSAYLGDEDDAREIQIAEAENEIIDALMEDFTKGFNPSTFHQEVMAILPILSKDVLPGSYEHLLVILLESNDRMQEIQYQLQIWLRDRYQCWAFTHPDLVSIADETYFVSELEILRKLLAPFRGEGESHIYWINNRRKVYKKVREELEAAVRVIELFKKDLYLELRTVDETKTFYTTLLVGQQRTSIMSVKHRRLDACKASMTWDGYAESDMELTVFHQYYKNYLSASEPEKARELSMLPPSDLIAPVASSEKAVPGDLAHWPYEDKNGLIHLLIKMALWLSVGRGLSAVHLFCDIVRYFTIDGPPEDAKDDLISYLEFLTQIRVSDGSIKSELPTPIPYRDRQQSENNPDYFSDVWHSNKSLGVVLVENPTFFKQPVPKLELFEPPIRRTFRKEMRALKDTVEITGSLVHGCPHGEVRPNERHI</sequence>
<accession>A0A5N6TMV1</accession>
<name>A0A5N6TMV1_ASPAV</name>
<organism evidence="1 2">
    <name type="scientific">Aspergillus avenaceus</name>
    <dbReference type="NCBI Taxonomy" id="36643"/>
    <lineage>
        <taxon>Eukaryota</taxon>
        <taxon>Fungi</taxon>
        <taxon>Dikarya</taxon>
        <taxon>Ascomycota</taxon>
        <taxon>Pezizomycotina</taxon>
        <taxon>Eurotiomycetes</taxon>
        <taxon>Eurotiomycetidae</taxon>
        <taxon>Eurotiales</taxon>
        <taxon>Aspergillaceae</taxon>
        <taxon>Aspergillus</taxon>
        <taxon>Aspergillus subgen. Circumdati</taxon>
    </lineage>
</organism>
<evidence type="ECO:0000313" key="2">
    <source>
        <dbReference type="Proteomes" id="UP000325780"/>
    </source>
</evidence>
<keyword evidence="2" id="KW-1185">Reference proteome</keyword>
<gene>
    <name evidence="1" type="ORF">BDV25DRAFT_131925</name>
</gene>
<dbReference type="EMBL" id="ML742198">
    <property type="protein sequence ID" value="KAE8147630.1"/>
    <property type="molecule type" value="Genomic_DNA"/>
</dbReference>
<reference evidence="1 2" key="1">
    <citation type="submission" date="2019-04" db="EMBL/GenBank/DDBJ databases">
        <title>Friends and foes A comparative genomics study of 23 Aspergillus species from section Flavi.</title>
        <authorList>
            <consortium name="DOE Joint Genome Institute"/>
            <person name="Kjaerbolling I."/>
            <person name="Vesth T."/>
            <person name="Frisvad J.C."/>
            <person name="Nybo J.L."/>
            <person name="Theobald S."/>
            <person name="Kildgaard S."/>
            <person name="Isbrandt T."/>
            <person name="Kuo A."/>
            <person name="Sato A."/>
            <person name="Lyhne E.K."/>
            <person name="Kogle M.E."/>
            <person name="Wiebenga A."/>
            <person name="Kun R.S."/>
            <person name="Lubbers R.J."/>
            <person name="Makela M.R."/>
            <person name="Barry K."/>
            <person name="Chovatia M."/>
            <person name="Clum A."/>
            <person name="Daum C."/>
            <person name="Haridas S."/>
            <person name="He G."/>
            <person name="LaButti K."/>
            <person name="Lipzen A."/>
            <person name="Mondo S."/>
            <person name="Riley R."/>
            <person name="Salamov A."/>
            <person name="Simmons B.A."/>
            <person name="Magnuson J.K."/>
            <person name="Henrissat B."/>
            <person name="Mortensen U.H."/>
            <person name="Larsen T.O."/>
            <person name="Devries R.P."/>
            <person name="Grigoriev I.V."/>
            <person name="Machida M."/>
            <person name="Baker S.E."/>
            <person name="Andersen M.R."/>
        </authorList>
    </citation>
    <scope>NUCLEOTIDE SEQUENCE [LARGE SCALE GENOMIC DNA]</scope>
    <source>
        <strain evidence="1 2">IBT 18842</strain>
    </source>
</reference>
<protein>
    <submittedName>
        <fullName evidence="1">Uncharacterized protein</fullName>
    </submittedName>
</protein>
<proteinExistence type="predicted"/>
<evidence type="ECO:0000313" key="1">
    <source>
        <dbReference type="EMBL" id="KAE8147630.1"/>
    </source>
</evidence>